<organism evidence="1 2">
    <name type="scientific">Candidatus Doudnabacteria bacterium RIFCSPHIGHO2_01_FULL_46_14</name>
    <dbReference type="NCBI Taxonomy" id="1817824"/>
    <lineage>
        <taxon>Bacteria</taxon>
        <taxon>Candidatus Doudnaibacteriota</taxon>
    </lineage>
</organism>
<gene>
    <name evidence="1" type="ORF">A2751_03150</name>
</gene>
<dbReference type="Proteomes" id="UP000176864">
    <property type="component" value="Unassembled WGS sequence"/>
</dbReference>
<evidence type="ECO:0000313" key="1">
    <source>
        <dbReference type="EMBL" id="OGE78134.1"/>
    </source>
</evidence>
<dbReference type="AlphaFoldDB" id="A0A1F5NKS6"/>
<reference evidence="1 2" key="1">
    <citation type="journal article" date="2016" name="Nat. Commun.">
        <title>Thousands of microbial genomes shed light on interconnected biogeochemical processes in an aquifer system.</title>
        <authorList>
            <person name="Anantharaman K."/>
            <person name="Brown C.T."/>
            <person name="Hug L.A."/>
            <person name="Sharon I."/>
            <person name="Castelle C.J."/>
            <person name="Probst A.J."/>
            <person name="Thomas B.C."/>
            <person name="Singh A."/>
            <person name="Wilkins M.J."/>
            <person name="Karaoz U."/>
            <person name="Brodie E.L."/>
            <person name="Williams K.H."/>
            <person name="Hubbard S.S."/>
            <person name="Banfield J.F."/>
        </authorList>
    </citation>
    <scope>NUCLEOTIDE SEQUENCE [LARGE SCALE GENOMIC DNA]</scope>
</reference>
<dbReference type="EMBL" id="MFEK01000014">
    <property type="protein sequence ID" value="OGE78134.1"/>
    <property type="molecule type" value="Genomic_DNA"/>
</dbReference>
<dbReference type="STRING" id="1817824.A2751_03150"/>
<name>A0A1F5NKS6_9BACT</name>
<evidence type="ECO:0000313" key="2">
    <source>
        <dbReference type="Proteomes" id="UP000176864"/>
    </source>
</evidence>
<proteinExistence type="predicted"/>
<dbReference type="SUPFAM" id="SSF55811">
    <property type="entry name" value="Nudix"/>
    <property type="match status" value="1"/>
</dbReference>
<dbReference type="InterPro" id="IPR015797">
    <property type="entry name" value="NUDIX_hydrolase-like_dom_sf"/>
</dbReference>
<sequence>MAVEVTAGLTLEQENQLVELLGKIKQPWSRQFYNAIAPHVALTAIETVFLRAGPSGGLKSEVLLHKRPETDIPEWRGRSASPGSMLRATDHSYEDAVRRVKRELGGARLRYRAEPVASIFNMTERGPENGIVLACELVDEPPPSFWWHSVYTLPYDLLRHHYGFLEAILVWYNLEFNDRNLNESL</sequence>
<accession>A0A1F5NKS6</accession>
<comment type="caution">
    <text evidence="1">The sequence shown here is derived from an EMBL/GenBank/DDBJ whole genome shotgun (WGS) entry which is preliminary data.</text>
</comment>
<protein>
    <recommendedName>
        <fullName evidence="3">Nudix hydrolase domain-containing protein</fullName>
    </recommendedName>
</protein>
<evidence type="ECO:0008006" key="3">
    <source>
        <dbReference type="Google" id="ProtNLM"/>
    </source>
</evidence>